<dbReference type="GO" id="GO:0006103">
    <property type="term" value="P:2-oxoglutarate metabolic process"/>
    <property type="evidence" value="ECO:0007669"/>
    <property type="project" value="TreeGrafter"/>
</dbReference>
<reference evidence="15 16" key="2">
    <citation type="journal article" date="2011" name="J. Bacteriol.">
        <title>Genome Sequence of Kosmotoga olearia Strain TBF 19.5.1, a Thermophilic Bacterium with a Wide Growth Temperature Range, Isolated from the Troll B Oil Platform in the North Sea.</title>
        <authorList>
            <person name="Swithers K.S."/>
            <person name="Dipippo J.L."/>
            <person name="Bruce D.C."/>
            <person name="Detter C."/>
            <person name="Tapia R."/>
            <person name="Han S."/>
            <person name="Goodwin L.A."/>
            <person name="Han J."/>
            <person name="Woyke T."/>
            <person name="Pitluck S."/>
            <person name="Pennacchio L."/>
            <person name="Nolan M."/>
            <person name="Mikhailova N."/>
            <person name="Land M.L."/>
            <person name="Nesbo C.L."/>
            <person name="Gogarten J.P."/>
            <person name="Noll K.M."/>
        </authorList>
    </citation>
    <scope>NUCLEOTIDE SEQUENCE [LARGE SCALE GENOMIC DNA]</scope>
    <source>
        <strain evidence="16">ATCC BAA-1733 / DSM 21960 / TBF 19.5.1</strain>
    </source>
</reference>
<keyword evidence="7 10" id="KW-0520">NAD</keyword>
<keyword evidence="12" id="KW-0676">Redox-active center</keyword>
<reference evidence="15 16" key="1">
    <citation type="submission" date="2009-06" db="EMBL/GenBank/DDBJ databases">
        <title>Complete sequence of Thermotogales bacterium TBF 19.5.1.</title>
        <authorList>
            <consortium name="US DOE Joint Genome Institute"/>
            <person name="Lucas S."/>
            <person name="Copeland A."/>
            <person name="Lapidus A."/>
            <person name="Glavina del Rio T."/>
            <person name="Tice H."/>
            <person name="Bruce D."/>
            <person name="Goodwin L."/>
            <person name="Pitluck S."/>
            <person name="Chertkov O."/>
            <person name="Brettin T."/>
            <person name="Detter J.C."/>
            <person name="Han C."/>
            <person name="Schmutz J."/>
            <person name="Larimer F."/>
            <person name="Land M."/>
            <person name="Hauser L."/>
            <person name="Kyrpides N."/>
            <person name="Ovchinnikova G."/>
            <person name="Noll K."/>
        </authorList>
    </citation>
    <scope>NUCLEOTIDE SEQUENCE [LARGE SCALE GENOMIC DNA]</scope>
    <source>
        <strain evidence="16">ATCC BAA-1733 / DSM 21960 / TBF 19.5.1</strain>
    </source>
</reference>
<dbReference type="GO" id="GO:0005737">
    <property type="term" value="C:cytoplasm"/>
    <property type="evidence" value="ECO:0007669"/>
    <property type="project" value="UniProtKB-SubCell"/>
</dbReference>
<evidence type="ECO:0000256" key="9">
    <source>
        <dbReference type="PIRSR" id="PIRSR000350-2"/>
    </source>
</evidence>
<evidence type="ECO:0000256" key="1">
    <source>
        <dbReference type="ARBA" id="ARBA00004496"/>
    </source>
</evidence>
<dbReference type="Gene3D" id="3.50.50.60">
    <property type="entry name" value="FAD/NAD(P)-binding domain"/>
    <property type="match status" value="2"/>
</dbReference>
<evidence type="ECO:0000256" key="3">
    <source>
        <dbReference type="ARBA" id="ARBA00012608"/>
    </source>
</evidence>
<evidence type="ECO:0000259" key="14">
    <source>
        <dbReference type="Pfam" id="PF07992"/>
    </source>
</evidence>
<feature type="binding site" evidence="10">
    <location>
        <position position="260"/>
    </location>
    <ligand>
        <name>NAD(+)</name>
        <dbReference type="ChEBI" id="CHEBI:57540"/>
    </ligand>
</feature>
<dbReference type="InterPro" id="IPR001100">
    <property type="entry name" value="Pyr_nuc-diS_OxRdtase"/>
</dbReference>
<dbReference type="FunFam" id="3.30.390.30:FF:000001">
    <property type="entry name" value="Dihydrolipoyl dehydrogenase"/>
    <property type="match status" value="1"/>
</dbReference>
<feature type="binding site" evidence="10">
    <location>
        <begin position="304"/>
        <end position="307"/>
    </location>
    <ligand>
        <name>FAD</name>
        <dbReference type="ChEBI" id="CHEBI:57692"/>
    </ligand>
</feature>
<comment type="cofactor">
    <cofactor evidence="10 12">
        <name>FAD</name>
        <dbReference type="ChEBI" id="CHEBI:57692"/>
    </cofactor>
    <text evidence="10 12">Binds 1 FAD per subunit.</text>
</comment>
<dbReference type="eggNOG" id="COG1249">
    <property type="taxonomic scope" value="Bacteria"/>
</dbReference>
<feature type="domain" description="Pyridine nucleotide-disulphide oxidoreductase dimerisation" evidence="13">
    <location>
        <begin position="332"/>
        <end position="439"/>
    </location>
</feature>
<proteinExistence type="inferred from homology"/>
<dbReference type="Pfam" id="PF07992">
    <property type="entry name" value="Pyr_redox_2"/>
    <property type="match status" value="1"/>
</dbReference>
<evidence type="ECO:0000313" key="16">
    <source>
        <dbReference type="Proteomes" id="UP000002382"/>
    </source>
</evidence>
<name>C5CDS1_KOSOT</name>
<keyword evidence="16" id="KW-1185">Reference proteome</keyword>
<dbReference type="PANTHER" id="PTHR22912">
    <property type="entry name" value="DISULFIDE OXIDOREDUCTASE"/>
    <property type="match status" value="1"/>
</dbReference>
<accession>C5CDS1</accession>
<dbReference type="Pfam" id="PF02852">
    <property type="entry name" value="Pyr_redox_dim"/>
    <property type="match status" value="1"/>
</dbReference>
<feature type="binding site" evidence="10">
    <location>
        <position position="50"/>
    </location>
    <ligand>
        <name>FAD</name>
        <dbReference type="ChEBI" id="CHEBI:57692"/>
    </ligand>
</feature>
<dbReference type="PANTHER" id="PTHR22912:SF217">
    <property type="entry name" value="DIHYDROLIPOYL DEHYDROGENASE"/>
    <property type="match status" value="1"/>
</dbReference>
<dbReference type="InterPro" id="IPR023753">
    <property type="entry name" value="FAD/NAD-binding_dom"/>
</dbReference>
<comment type="catalytic activity">
    <reaction evidence="8 12">
        <text>N(6)-[(R)-dihydrolipoyl]-L-lysyl-[protein] + NAD(+) = N(6)-[(R)-lipoyl]-L-lysyl-[protein] + NADH + H(+)</text>
        <dbReference type="Rhea" id="RHEA:15045"/>
        <dbReference type="Rhea" id="RHEA-COMP:10474"/>
        <dbReference type="Rhea" id="RHEA-COMP:10475"/>
        <dbReference type="ChEBI" id="CHEBI:15378"/>
        <dbReference type="ChEBI" id="CHEBI:57540"/>
        <dbReference type="ChEBI" id="CHEBI:57945"/>
        <dbReference type="ChEBI" id="CHEBI:83099"/>
        <dbReference type="ChEBI" id="CHEBI:83100"/>
        <dbReference type="EC" id="1.8.1.4"/>
    </reaction>
</comment>
<keyword evidence="5 10" id="KW-0274">FAD</keyword>
<feature type="domain" description="FAD/NAD(P)-binding" evidence="14">
    <location>
        <begin position="4"/>
        <end position="313"/>
    </location>
</feature>
<gene>
    <name evidence="15" type="ordered locus">Kole_1390</name>
</gene>
<dbReference type="EC" id="1.8.1.4" evidence="3 12"/>
<dbReference type="PIRSF" id="PIRSF000350">
    <property type="entry name" value="Mercury_reductase_MerA"/>
    <property type="match status" value="1"/>
</dbReference>
<dbReference type="PRINTS" id="PR00368">
    <property type="entry name" value="FADPNR"/>
</dbReference>
<feature type="binding site" evidence="10">
    <location>
        <position position="196"/>
    </location>
    <ligand>
        <name>NAD(+)</name>
        <dbReference type="ChEBI" id="CHEBI:57540"/>
    </ligand>
</feature>
<evidence type="ECO:0000256" key="5">
    <source>
        <dbReference type="ARBA" id="ARBA00022827"/>
    </source>
</evidence>
<comment type="subcellular location">
    <subcellularLocation>
        <location evidence="1">Cytoplasm</location>
    </subcellularLocation>
</comment>
<dbReference type="PRINTS" id="PR00411">
    <property type="entry name" value="PNDRDTASEI"/>
</dbReference>
<feature type="binding site" evidence="10">
    <location>
        <begin position="138"/>
        <end position="140"/>
    </location>
    <ligand>
        <name>FAD</name>
        <dbReference type="ChEBI" id="CHEBI:57692"/>
    </ligand>
</feature>
<comment type="similarity">
    <text evidence="2 12">Belongs to the class-I pyridine nucleotide-disulfide oxidoreductase family.</text>
</comment>
<dbReference type="Proteomes" id="UP000002382">
    <property type="component" value="Chromosome"/>
</dbReference>
<dbReference type="InterPro" id="IPR036188">
    <property type="entry name" value="FAD/NAD-bd_sf"/>
</dbReference>
<dbReference type="InterPro" id="IPR016156">
    <property type="entry name" value="FAD/NAD-linked_Rdtase_dimer_sf"/>
</dbReference>
<evidence type="ECO:0000256" key="8">
    <source>
        <dbReference type="ARBA" id="ARBA00049187"/>
    </source>
</evidence>
<evidence type="ECO:0000256" key="11">
    <source>
        <dbReference type="PIRSR" id="PIRSR000350-4"/>
    </source>
</evidence>
<feature type="binding site" evidence="10">
    <location>
        <begin position="173"/>
        <end position="180"/>
    </location>
    <ligand>
        <name>NAD(+)</name>
        <dbReference type="ChEBI" id="CHEBI:57540"/>
    </ligand>
</feature>
<dbReference type="KEGG" id="kol:Kole_1390"/>
<evidence type="ECO:0000256" key="4">
    <source>
        <dbReference type="ARBA" id="ARBA00022630"/>
    </source>
</evidence>
<feature type="active site" description="Proton acceptor" evidence="9">
    <location>
        <position position="429"/>
    </location>
</feature>
<dbReference type="EMBL" id="CP001634">
    <property type="protein sequence ID" value="ACR80083.1"/>
    <property type="molecule type" value="Genomic_DNA"/>
</dbReference>
<protein>
    <recommendedName>
        <fullName evidence="3 12">Dihydrolipoyl dehydrogenase</fullName>
        <ecNumber evidence="3 12">1.8.1.4</ecNumber>
    </recommendedName>
</protein>
<dbReference type="HOGENOM" id="CLU_016755_0_3_0"/>
<evidence type="ECO:0000259" key="13">
    <source>
        <dbReference type="Pfam" id="PF02852"/>
    </source>
</evidence>
<evidence type="ECO:0000256" key="6">
    <source>
        <dbReference type="ARBA" id="ARBA00023002"/>
    </source>
</evidence>
<keyword evidence="6 12" id="KW-0560">Oxidoreductase</keyword>
<dbReference type="SUPFAM" id="SSF55424">
    <property type="entry name" value="FAD/NAD-linked reductases, dimerisation (C-terminal) domain"/>
    <property type="match status" value="1"/>
</dbReference>
<dbReference type="InterPro" id="IPR050151">
    <property type="entry name" value="Class-I_Pyr_Nuc-Dis_Oxidored"/>
</dbReference>
<dbReference type="AlphaFoldDB" id="C5CDS1"/>
<dbReference type="SUPFAM" id="SSF51905">
    <property type="entry name" value="FAD/NAD(P)-binding domain"/>
    <property type="match status" value="1"/>
</dbReference>
<sequence length="450" mass="49019">MPKYDVIVVGGGPGGSDCAIRLSQRGKKVAIVERKEFGGTCTNVGCIPTKALLTVAKLYSDIKEKGKRLGVLAQVDIDLKTVMKHMNRSILMSRKGTETLLKKYGVEIIKDNVVYKNGSFYLENANEILDTEKIVLATGSKPKIPKTLAVEGIWTSNEVFSMSEFPESILIIGAGYIGVEMATIFNAFGTKVILVELQPRIIPFEDIDASIVLEKSLKKRGVKVKTGVAVEKIEKLDNGFLTALSDGEQLETEKVLVAIGRAPVYPEGLEDTELVENGKITTNKDFETKWPNVYAIGDVRGAIMLAHVASAEGIALAEKLSGKDYDYYSETVPAVIFCEPEIGSTGIKETEDGLSDDYDKFLFPMSANPRANILAERDGFVKLIANKSDHKIVGITIVGPNAVELLMEGVVVINEQLTVEELLKSIHPHPTLSEIIRDAAEGLEGNPIHI</sequence>
<dbReference type="InterPro" id="IPR006258">
    <property type="entry name" value="Lipoamide_DH"/>
</dbReference>
<evidence type="ECO:0000313" key="15">
    <source>
        <dbReference type="EMBL" id="ACR80083.1"/>
    </source>
</evidence>
<dbReference type="RefSeq" id="WP_015868730.1">
    <property type="nucleotide sequence ID" value="NC_012785.1"/>
</dbReference>
<keyword evidence="10" id="KW-0547">Nucleotide-binding</keyword>
<feature type="disulfide bond" description="Redox-active" evidence="11">
    <location>
        <begin position="41"/>
        <end position="46"/>
    </location>
</feature>
<comment type="miscellaneous">
    <text evidence="12">The active site is a redox-active disulfide bond.</text>
</comment>
<dbReference type="OrthoDB" id="9807946at2"/>
<dbReference type="GO" id="GO:0050660">
    <property type="term" value="F:flavin adenine dinucleotide binding"/>
    <property type="evidence" value="ECO:0007669"/>
    <property type="project" value="InterPro"/>
</dbReference>
<dbReference type="InterPro" id="IPR004099">
    <property type="entry name" value="Pyr_nucl-diS_OxRdtase_dimer"/>
</dbReference>
<evidence type="ECO:0000256" key="2">
    <source>
        <dbReference type="ARBA" id="ARBA00007532"/>
    </source>
</evidence>
<evidence type="ECO:0000256" key="12">
    <source>
        <dbReference type="RuleBase" id="RU003692"/>
    </source>
</evidence>
<feature type="binding site" evidence="10">
    <location>
        <position position="298"/>
    </location>
    <ligand>
        <name>FAD</name>
        <dbReference type="ChEBI" id="CHEBI:57692"/>
    </ligand>
</feature>
<dbReference type="Gene3D" id="3.30.390.30">
    <property type="match status" value="1"/>
</dbReference>
<dbReference type="NCBIfam" id="TIGR01350">
    <property type="entry name" value="lipoamide_DH"/>
    <property type="match status" value="1"/>
</dbReference>
<dbReference type="STRING" id="521045.Kole_1390"/>
<dbReference type="GO" id="GO:0004148">
    <property type="term" value="F:dihydrolipoyl dehydrogenase (NADH) activity"/>
    <property type="evidence" value="ECO:0007669"/>
    <property type="project" value="UniProtKB-EC"/>
</dbReference>
<evidence type="ECO:0000256" key="7">
    <source>
        <dbReference type="ARBA" id="ARBA00023027"/>
    </source>
</evidence>
<organism evidence="15 16">
    <name type="scientific">Kosmotoga olearia (strain ATCC BAA-1733 / DSM 21960 / TBF 19.5.1)</name>
    <dbReference type="NCBI Taxonomy" id="521045"/>
    <lineage>
        <taxon>Bacteria</taxon>
        <taxon>Thermotogati</taxon>
        <taxon>Thermotogota</taxon>
        <taxon>Thermotogae</taxon>
        <taxon>Kosmotogales</taxon>
        <taxon>Kosmotogaceae</taxon>
        <taxon>Kosmotoga</taxon>
    </lineage>
</organism>
<evidence type="ECO:0000256" key="10">
    <source>
        <dbReference type="PIRSR" id="PIRSR000350-3"/>
    </source>
</evidence>
<keyword evidence="4 12" id="KW-0285">Flavoprotein</keyword>